<evidence type="ECO:0000256" key="6">
    <source>
        <dbReference type="SAM" id="MobiDB-lite"/>
    </source>
</evidence>
<keyword evidence="4" id="KW-0862">Zinc</keyword>
<feature type="region of interest" description="Disordered" evidence="6">
    <location>
        <begin position="1"/>
        <end position="80"/>
    </location>
</feature>
<feature type="region of interest" description="Disordered" evidence="6">
    <location>
        <begin position="262"/>
        <end position="283"/>
    </location>
</feature>
<feature type="domain" description="C2H2-type" evidence="7">
    <location>
        <begin position="230"/>
        <end position="264"/>
    </location>
</feature>
<evidence type="ECO:0000256" key="2">
    <source>
        <dbReference type="ARBA" id="ARBA00022723"/>
    </source>
</evidence>
<comment type="similarity">
    <text evidence="1">Belongs to the Elbow/Noc family.</text>
</comment>
<evidence type="ECO:0000256" key="3">
    <source>
        <dbReference type="ARBA" id="ARBA00022771"/>
    </source>
</evidence>
<dbReference type="GO" id="GO:0045892">
    <property type="term" value="P:negative regulation of DNA-templated transcription"/>
    <property type="evidence" value="ECO:0007669"/>
    <property type="project" value="TreeGrafter"/>
</dbReference>
<keyword evidence="10" id="KW-1185">Reference proteome</keyword>
<feature type="compositionally biased region" description="Basic and acidic residues" evidence="6">
    <location>
        <begin position="15"/>
        <end position="29"/>
    </location>
</feature>
<evidence type="ECO:0000256" key="1">
    <source>
        <dbReference type="ARBA" id="ARBA00010144"/>
    </source>
</evidence>
<dbReference type="WBParaSite" id="DME_0000205201-mRNA-1">
    <property type="protein sequence ID" value="DME_0000205201-mRNA-1"/>
    <property type="gene ID" value="DME_0000205201"/>
</dbReference>
<dbReference type="InterPro" id="IPR051520">
    <property type="entry name" value="Elbow/Noc_ZnFinger"/>
</dbReference>
<sequence length="342" mass="37011">MLAKTCETIGLPDTSNRKLLKDEKIKEGHSPNNSSNEPKKDDLSPLSKKKEEPKSPHHRSHSPLLGKKTPVSSEPSTSTASLQPLLMNGRYPMFSSFATGFPPFYPPVMPTFPTLPAFTGAFPTGAPFLRCPDPITCKGCPATMMSRQCVTPGCTSCTLHNPGSSSVDMMMFSPSLFSAYSPLMAAPLPPTSKHLIIGMIREKKSEIFSSSVQIAYQNMMAAASGQTTKHICNWIESNSICGKSFPSADELATHMKCTHATSSTPSNITVDTKSASPRSSTTSVMNHNSLRFHPYMKPNNLLPNAISSPLGLPSFPTLPSFPSPAAFQAMYRQGMMATMPHH</sequence>
<keyword evidence="3 5" id="KW-0863">Zinc-finger</keyword>
<evidence type="ECO:0000313" key="11">
    <source>
        <dbReference type="WBParaSite" id="DME_0000205201-mRNA-1"/>
    </source>
</evidence>
<reference evidence="11" key="1">
    <citation type="submission" date="2017-02" db="UniProtKB">
        <authorList>
            <consortium name="WormBaseParasite"/>
        </authorList>
    </citation>
    <scope>IDENTIFICATION</scope>
</reference>
<dbReference type="OrthoDB" id="5874052at2759"/>
<feature type="compositionally biased region" description="Polar residues" evidence="6">
    <location>
        <begin position="70"/>
        <end position="80"/>
    </location>
</feature>
<dbReference type="PANTHER" id="PTHR12522">
    <property type="entry name" value="ZINC-FINGER PROTEIN NOLZ1-RELATED"/>
    <property type="match status" value="1"/>
</dbReference>
<protein>
    <submittedName>
        <fullName evidence="11">C2H2-type domain-containing protein</fullName>
    </submittedName>
</protein>
<evidence type="ECO:0000256" key="5">
    <source>
        <dbReference type="PROSITE-ProRule" id="PRU00042"/>
    </source>
</evidence>
<accession>A0A0N4U5D5</accession>
<dbReference type="InterPro" id="IPR013087">
    <property type="entry name" value="Znf_C2H2_type"/>
</dbReference>
<reference evidence="8 10" key="2">
    <citation type="submission" date="2018-11" db="EMBL/GenBank/DDBJ databases">
        <authorList>
            <consortium name="Pathogen Informatics"/>
        </authorList>
    </citation>
    <scope>NUCLEOTIDE SEQUENCE [LARGE SCALE GENOMIC DNA]</scope>
</reference>
<dbReference type="PROSITE" id="PS50157">
    <property type="entry name" value="ZINC_FINGER_C2H2_2"/>
    <property type="match status" value="1"/>
</dbReference>
<dbReference type="GO" id="GO:0008270">
    <property type="term" value="F:zinc ion binding"/>
    <property type="evidence" value="ECO:0007669"/>
    <property type="project" value="UniProtKB-KW"/>
</dbReference>
<dbReference type="AlphaFoldDB" id="A0A0N4U5D5"/>
<feature type="compositionally biased region" description="Basic and acidic residues" evidence="6">
    <location>
        <begin position="37"/>
        <end position="55"/>
    </location>
</feature>
<dbReference type="GO" id="GO:0005634">
    <property type="term" value="C:nucleus"/>
    <property type="evidence" value="ECO:0007669"/>
    <property type="project" value="TreeGrafter"/>
</dbReference>
<dbReference type="PANTHER" id="PTHR12522:SF4">
    <property type="entry name" value="ZINC FINGER PROTEIN ELBOW"/>
    <property type="match status" value="1"/>
</dbReference>
<evidence type="ECO:0000256" key="4">
    <source>
        <dbReference type="ARBA" id="ARBA00022833"/>
    </source>
</evidence>
<evidence type="ECO:0000313" key="8">
    <source>
        <dbReference type="EMBL" id="VDN56439.1"/>
    </source>
</evidence>
<dbReference type="Proteomes" id="UP000274756">
    <property type="component" value="Unassembled WGS sequence"/>
</dbReference>
<gene>
    <name evidence="8" type="ORF">DME_LOCUS6412</name>
</gene>
<name>A0A0N4U5D5_DRAME</name>
<evidence type="ECO:0000313" key="10">
    <source>
        <dbReference type="Proteomes" id="UP000274756"/>
    </source>
</evidence>
<keyword evidence="2" id="KW-0479">Metal-binding</keyword>
<dbReference type="Proteomes" id="UP000038040">
    <property type="component" value="Unplaced"/>
</dbReference>
<proteinExistence type="inferred from homology"/>
<dbReference type="EMBL" id="UYYG01001155">
    <property type="protein sequence ID" value="VDN56439.1"/>
    <property type="molecule type" value="Genomic_DNA"/>
</dbReference>
<organism evidence="9 11">
    <name type="scientific">Dracunculus medinensis</name>
    <name type="common">Guinea worm</name>
    <dbReference type="NCBI Taxonomy" id="318479"/>
    <lineage>
        <taxon>Eukaryota</taxon>
        <taxon>Metazoa</taxon>
        <taxon>Ecdysozoa</taxon>
        <taxon>Nematoda</taxon>
        <taxon>Chromadorea</taxon>
        <taxon>Rhabditida</taxon>
        <taxon>Spirurina</taxon>
        <taxon>Dracunculoidea</taxon>
        <taxon>Dracunculidae</taxon>
        <taxon>Dracunculus</taxon>
    </lineage>
</organism>
<evidence type="ECO:0000313" key="9">
    <source>
        <dbReference type="Proteomes" id="UP000038040"/>
    </source>
</evidence>
<evidence type="ECO:0000259" key="7">
    <source>
        <dbReference type="PROSITE" id="PS50157"/>
    </source>
</evidence>